<reference evidence="3 4" key="1">
    <citation type="journal article" date="2012" name="PLoS Pathog.">
        <title>Diverse lifestyles and strategies of plant pathogenesis encoded in the genomes of eighteen Dothideomycetes fungi.</title>
        <authorList>
            <person name="Ohm R.A."/>
            <person name="Feau N."/>
            <person name="Henrissat B."/>
            <person name="Schoch C.L."/>
            <person name="Horwitz B.A."/>
            <person name="Barry K.W."/>
            <person name="Condon B.J."/>
            <person name="Copeland A.C."/>
            <person name="Dhillon B."/>
            <person name="Glaser F."/>
            <person name="Hesse C.N."/>
            <person name="Kosti I."/>
            <person name="LaButti K."/>
            <person name="Lindquist E.A."/>
            <person name="Lucas S."/>
            <person name="Salamov A.A."/>
            <person name="Bradshaw R.E."/>
            <person name="Ciuffetti L."/>
            <person name="Hamelin R.C."/>
            <person name="Kema G.H.J."/>
            <person name="Lawrence C."/>
            <person name="Scott J.A."/>
            <person name="Spatafora J.W."/>
            <person name="Turgeon B.G."/>
            <person name="de Wit P.J.G.M."/>
            <person name="Zhong S."/>
            <person name="Goodwin S.B."/>
            <person name="Grigoriev I.V."/>
        </authorList>
    </citation>
    <scope>NUCLEOTIDE SEQUENCE [LARGE SCALE GENOMIC DNA]</scope>
    <source>
        <strain evidence="3 4">SO2202</strain>
    </source>
</reference>
<dbReference type="SUPFAM" id="SSF141673">
    <property type="entry name" value="MOSC N-terminal domain-like"/>
    <property type="match status" value="1"/>
</dbReference>
<dbReference type="InterPro" id="IPR005303">
    <property type="entry name" value="MOCOS_middle"/>
</dbReference>
<dbReference type="PROSITE" id="PS51340">
    <property type="entry name" value="MOSC"/>
    <property type="match status" value="1"/>
</dbReference>
<dbReference type="OrthoDB" id="17255at2759"/>
<keyword evidence="1" id="KW-1133">Transmembrane helix</keyword>
<proteinExistence type="predicted"/>
<dbReference type="Proteomes" id="UP000016931">
    <property type="component" value="Unassembled WGS sequence"/>
</dbReference>
<dbReference type="OMA" id="ARQYPQM"/>
<dbReference type="RefSeq" id="XP_016762510.1">
    <property type="nucleotide sequence ID" value="XM_016904708.1"/>
</dbReference>
<evidence type="ECO:0000259" key="2">
    <source>
        <dbReference type="PROSITE" id="PS51340"/>
    </source>
</evidence>
<evidence type="ECO:0000313" key="4">
    <source>
        <dbReference type="Proteomes" id="UP000016931"/>
    </source>
</evidence>
<dbReference type="PANTHER" id="PTHR14237">
    <property type="entry name" value="MOLYBDOPTERIN COFACTOR SULFURASE MOSC"/>
    <property type="match status" value="1"/>
</dbReference>
<dbReference type="HOGENOM" id="CLU_028286_1_1_1"/>
<dbReference type="PANTHER" id="PTHR14237:SF19">
    <property type="entry name" value="MITOCHONDRIAL AMIDOXIME REDUCING COMPONENT 1"/>
    <property type="match status" value="1"/>
</dbReference>
<name>M3D917_SPHMS</name>
<dbReference type="eggNOG" id="KOG2362">
    <property type="taxonomic scope" value="Eukaryota"/>
</dbReference>
<evidence type="ECO:0000313" key="3">
    <source>
        <dbReference type="EMBL" id="EMF14389.1"/>
    </source>
</evidence>
<sequence>MGLTGIINGILGMPKAAVNMYNHPKFWNTQDLDWGYSGYLLAACVVGLITVVLYGSSIGSDVTKRTDNFGIATSSEEKSDSSRPPIPPPTEITSLRIYPIKSCRGIEVDSTRLKKAGLTLDRNWMFIDMSTKKFLTIRSDPRMTLIDTSISEGEGEHKGQQMLDISIHNTEGRVSIPAFPSQSWLSTNTTLETVNIWDKDTDGYLYGDEINSIFCKFFDKDVSLVYKGPTYRMVAINGTKELYGKDTPHHFADVMSLQIASEASIKDLNKRLGHQPHSPDALTIERFRPNIIIRGRDDHPWEEDTWKRVRISTSIPSEEALYRLDLDVVARCARCQVPNVNPDTAEKHAKQPWDTLMNFRRVDDGGVAKYKPCFGMMCIPKNEGKVAVGGRLEVLETTDKHLYAQRAFKDL</sequence>
<dbReference type="GO" id="GO:0003824">
    <property type="term" value="F:catalytic activity"/>
    <property type="evidence" value="ECO:0007669"/>
    <property type="project" value="InterPro"/>
</dbReference>
<dbReference type="Pfam" id="PF03473">
    <property type="entry name" value="MOSC"/>
    <property type="match status" value="1"/>
</dbReference>
<feature type="transmembrane region" description="Helical" evidence="1">
    <location>
        <begin position="36"/>
        <end position="55"/>
    </location>
</feature>
<dbReference type="InterPro" id="IPR011037">
    <property type="entry name" value="Pyrv_Knase-like_insert_dom_sf"/>
</dbReference>
<dbReference type="GO" id="GO:0030151">
    <property type="term" value="F:molybdenum ion binding"/>
    <property type="evidence" value="ECO:0007669"/>
    <property type="project" value="InterPro"/>
</dbReference>
<keyword evidence="1" id="KW-0472">Membrane</keyword>
<dbReference type="SUPFAM" id="SSF50800">
    <property type="entry name" value="PK beta-barrel domain-like"/>
    <property type="match status" value="1"/>
</dbReference>
<keyword evidence="1" id="KW-0812">Transmembrane</keyword>
<dbReference type="InterPro" id="IPR005302">
    <property type="entry name" value="MoCF_Sase_C"/>
</dbReference>
<organism evidence="3 4">
    <name type="scientific">Sphaerulina musiva (strain SO2202)</name>
    <name type="common">Poplar stem canker fungus</name>
    <name type="synonym">Septoria musiva</name>
    <dbReference type="NCBI Taxonomy" id="692275"/>
    <lineage>
        <taxon>Eukaryota</taxon>
        <taxon>Fungi</taxon>
        <taxon>Dikarya</taxon>
        <taxon>Ascomycota</taxon>
        <taxon>Pezizomycotina</taxon>
        <taxon>Dothideomycetes</taxon>
        <taxon>Dothideomycetidae</taxon>
        <taxon>Mycosphaerellales</taxon>
        <taxon>Mycosphaerellaceae</taxon>
        <taxon>Sphaerulina</taxon>
    </lineage>
</organism>
<dbReference type="STRING" id="692275.M3D917"/>
<gene>
    <name evidence="3" type="ORF">SEPMUDRAFT_148108</name>
</gene>
<protein>
    <submittedName>
        <fullName evidence="3">MOSC-domain-containing protein</fullName>
    </submittedName>
</protein>
<feature type="domain" description="MOSC" evidence="2">
    <location>
        <begin position="228"/>
        <end position="395"/>
    </location>
</feature>
<accession>M3D917</accession>
<dbReference type="AlphaFoldDB" id="M3D917"/>
<dbReference type="GeneID" id="27901845"/>
<keyword evidence="4" id="KW-1185">Reference proteome</keyword>
<dbReference type="GO" id="GO:0030170">
    <property type="term" value="F:pyridoxal phosphate binding"/>
    <property type="evidence" value="ECO:0007669"/>
    <property type="project" value="InterPro"/>
</dbReference>
<evidence type="ECO:0000256" key="1">
    <source>
        <dbReference type="SAM" id="Phobius"/>
    </source>
</evidence>
<dbReference type="Pfam" id="PF03476">
    <property type="entry name" value="MOSC_N"/>
    <property type="match status" value="1"/>
</dbReference>
<dbReference type="EMBL" id="KB456262">
    <property type="protein sequence ID" value="EMF14389.1"/>
    <property type="molecule type" value="Genomic_DNA"/>
</dbReference>